<dbReference type="OrthoDB" id="8954335at2759"/>
<dbReference type="Proteomes" id="UP000246991">
    <property type="component" value="Unassembled WGS sequence"/>
</dbReference>
<evidence type="ECO:0000256" key="1">
    <source>
        <dbReference type="ARBA" id="ARBA00022741"/>
    </source>
</evidence>
<feature type="compositionally biased region" description="Polar residues" evidence="2">
    <location>
        <begin position="452"/>
        <end position="461"/>
    </location>
</feature>
<feature type="domain" description="AIG1-type G" evidence="4">
    <location>
        <begin position="48"/>
        <end position="181"/>
    </location>
</feature>
<dbReference type="SUPFAM" id="SSF52540">
    <property type="entry name" value="P-loop containing nucleoside triphosphate hydrolases"/>
    <property type="match status" value="1"/>
</dbReference>
<keyword evidence="3" id="KW-0472">Membrane</keyword>
<feature type="transmembrane region" description="Helical" evidence="3">
    <location>
        <begin position="396"/>
        <end position="412"/>
    </location>
</feature>
<reference evidence="5 6" key="1">
    <citation type="submission" date="2018-03" db="EMBL/GenBank/DDBJ databases">
        <title>Genomes of Pezizomycetes fungi and the evolution of truffles.</title>
        <authorList>
            <person name="Murat C."/>
            <person name="Payen T."/>
            <person name="Noel B."/>
            <person name="Kuo A."/>
            <person name="Martin F.M."/>
        </authorList>
    </citation>
    <scope>NUCLEOTIDE SEQUENCE [LARGE SCALE GENOMIC DNA]</scope>
    <source>
        <strain evidence="5">091103-1</strain>
    </source>
</reference>
<feature type="region of interest" description="Disordered" evidence="2">
    <location>
        <begin position="1"/>
        <end position="30"/>
    </location>
</feature>
<dbReference type="GO" id="GO:0005525">
    <property type="term" value="F:GTP binding"/>
    <property type="evidence" value="ECO:0007669"/>
    <property type="project" value="InterPro"/>
</dbReference>
<keyword evidence="3" id="KW-1133">Transmembrane helix</keyword>
<feature type="compositionally biased region" description="Basic and acidic residues" evidence="2">
    <location>
        <begin position="10"/>
        <end position="22"/>
    </location>
</feature>
<feature type="compositionally biased region" description="Basic residues" evidence="2">
    <location>
        <begin position="489"/>
        <end position="500"/>
    </location>
</feature>
<proteinExistence type="predicted"/>
<comment type="caution">
    <text evidence="5">The sequence shown here is derived from an EMBL/GenBank/DDBJ whole genome shotgun (WGS) entry which is preliminary data.</text>
</comment>
<dbReference type="InterPro" id="IPR006703">
    <property type="entry name" value="G_AIG1"/>
</dbReference>
<organism evidence="5 6">
    <name type="scientific">Tuber magnatum</name>
    <name type="common">white Piedmont truffle</name>
    <dbReference type="NCBI Taxonomy" id="42249"/>
    <lineage>
        <taxon>Eukaryota</taxon>
        <taxon>Fungi</taxon>
        <taxon>Dikarya</taxon>
        <taxon>Ascomycota</taxon>
        <taxon>Pezizomycotina</taxon>
        <taxon>Pezizomycetes</taxon>
        <taxon>Pezizales</taxon>
        <taxon>Tuberaceae</taxon>
        <taxon>Tuber</taxon>
    </lineage>
</organism>
<evidence type="ECO:0000313" key="5">
    <source>
        <dbReference type="EMBL" id="PWW75186.1"/>
    </source>
</evidence>
<evidence type="ECO:0000313" key="6">
    <source>
        <dbReference type="Proteomes" id="UP000246991"/>
    </source>
</evidence>
<keyword evidence="3" id="KW-0812">Transmembrane</keyword>
<feature type="region of interest" description="Disordered" evidence="2">
    <location>
        <begin position="440"/>
        <end position="533"/>
    </location>
</feature>
<accession>A0A317SP14</accession>
<evidence type="ECO:0000256" key="3">
    <source>
        <dbReference type="SAM" id="Phobius"/>
    </source>
</evidence>
<protein>
    <recommendedName>
        <fullName evidence="4">AIG1-type G domain-containing protein</fullName>
    </recommendedName>
</protein>
<name>A0A317SP14_9PEZI</name>
<evidence type="ECO:0000256" key="2">
    <source>
        <dbReference type="SAM" id="MobiDB-lite"/>
    </source>
</evidence>
<dbReference type="InterPro" id="IPR027417">
    <property type="entry name" value="P-loop_NTPase"/>
</dbReference>
<feature type="compositionally biased region" description="Polar residues" evidence="2">
    <location>
        <begin position="522"/>
        <end position="533"/>
    </location>
</feature>
<sequence>MTQTPNPPRTQKESTVSHHRGPEIGYSNYEAPEEYPTDLEVQPCIPLIFVMGVSGAGKSSFIKTLGGNDSQMRPPATSPAESVTHEVGIYKTILDSQEMLLVDTPGFEDNETSNLETLQKICEHILEVTNNPACVIHGAVYVHNLATSRWSAGDERTWTILKALCGDAAMGNVIVATTRWPADHKEEDYEKLEKRNLEKYWEGILGTVRLAKNDVQNSRTIIRMLFRVRPKILQVQWELSNGNTPSNTTAGRISITEGEAALSKAEKEGGYALAELERLSLQVEPAQPQNAPKRTPPPPLETKGQNATNLKKEMDTLRQRLESAIHDNKAHLKKIKGSEKNLQEEIQEAQALIKQKEELLKKFYQLRSMLESANKLRAGLNTLHTPIRTRKISMRNLFAMLLVGGTIVVEIGSMHFPFYGFAALGGVLLYNGVRGVVPDNANPTPKKDRQASQKVTQTSGAEHQIPTMNMEEGAGQNDGNDGDDERTERRRARARMKASKVKSTEVKGGPPLQEPPPPPTVQRRSSWFSFWWT</sequence>
<keyword evidence="1" id="KW-0547">Nucleotide-binding</keyword>
<evidence type="ECO:0000259" key="4">
    <source>
        <dbReference type="Pfam" id="PF04548"/>
    </source>
</evidence>
<dbReference type="Gene3D" id="3.40.50.300">
    <property type="entry name" value="P-loop containing nucleotide triphosphate hydrolases"/>
    <property type="match status" value="1"/>
</dbReference>
<feature type="region of interest" description="Disordered" evidence="2">
    <location>
        <begin position="283"/>
        <end position="305"/>
    </location>
</feature>
<dbReference type="Pfam" id="PF04548">
    <property type="entry name" value="AIG1"/>
    <property type="match status" value="1"/>
</dbReference>
<keyword evidence="6" id="KW-1185">Reference proteome</keyword>
<dbReference type="AlphaFoldDB" id="A0A317SP14"/>
<dbReference type="EMBL" id="PYWC01000050">
    <property type="protein sequence ID" value="PWW75186.1"/>
    <property type="molecule type" value="Genomic_DNA"/>
</dbReference>
<gene>
    <name evidence="5" type="ORF">C7212DRAFT_281927</name>
</gene>